<dbReference type="EMBL" id="BAAASR010000007">
    <property type="protein sequence ID" value="GAA2485276.1"/>
    <property type="molecule type" value="Genomic_DNA"/>
</dbReference>
<comment type="cofactor">
    <cofactor evidence="1">
        <name>Mg(2+)</name>
        <dbReference type="ChEBI" id="CHEBI:18420"/>
    </cofactor>
</comment>
<dbReference type="Proteomes" id="UP001499942">
    <property type="component" value="Unassembled WGS sequence"/>
</dbReference>
<sequence length="371" mass="38734">MRSDLHGTAPLHSPASADQARAVPHQGAPSARTAGDPSGKDVSLEEGGPTALRLLLVDALSDRWSSEEGLVGDICRYALASSGKLLRPLLLLEAAQAVGGDPRSVLPAAVGTECGHLASLIHDDIIDGDDMRRGRPSVPHKFGVSEALLAGDCLIFDAFAALAECRHRGVPSERIVLALEIVAGAGLDLCRGQSLEAELTATRRFDAAAYREVARLKTAAFFRGAGESGAVLGGGTPAQVEAVRDFGQHMGIAFQIYDDLLPYTSSSATTGKPDTSDVRNQRLTLPLLLAHELGTGPQRRTLTSALADTSDPERALRTLSQLAADTGALTAAASQAANHLETALQALAALPPTASRSRLQRLAEALTDSHS</sequence>
<protein>
    <submittedName>
        <fullName evidence="8">Uncharacterized protein</fullName>
    </submittedName>
</protein>
<evidence type="ECO:0000256" key="7">
    <source>
        <dbReference type="SAM" id="MobiDB-lite"/>
    </source>
</evidence>
<comment type="caution">
    <text evidence="8">The sequence shown here is derived from an EMBL/GenBank/DDBJ whole genome shotgun (WGS) entry which is preliminary data.</text>
</comment>
<keyword evidence="3 6" id="KW-0808">Transferase</keyword>
<dbReference type="SFLD" id="SFLDS00005">
    <property type="entry name" value="Isoprenoid_Synthase_Type_I"/>
    <property type="match status" value="1"/>
</dbReference>
<accession>A0ABN3LLY5</accession>
<dbReference type="PROSITE" id="PS00723">
    <property type="entry name" value="POLYPRENYL_SYNTHASE_1"/>
    <property type="match status" value="1"/>
</dbReference>
<dbReference type="InterPro" id="IPR033749">
    <property type="entry name" value="Polyprenyl_synt_CS"/>
</dbReference>
<name>A0ABN3LLY5_9ACTN</name>
<dbReference type="Gene3D" id="1.10.600.10">
    <property type="entry name" value="Farnesyl Diphosphate Synthase"/>
    <property type="match status" value="1"/>
</dbReference>
<evidence type="ECO:0000256" key="2">
    <source>
        <dbReference type="ARBA" id="ARBA00006706"/>
    </source>
</evidence>
<dbReference type="SFLD" id="SFLDG01017">
    <property type="entry name" value="Polyprenyl_Transferase_Like"/>
    <property type="match status" value="1"/>
</dbReference>
<proteinExistence type="inferred from homology"/>
<keyword evidence="5" id="KW-0460">Magnesium</keyword>
<evidence type="ECO:0000256" key="1">
    <source>
        <dbReference type="ARBA" id="ARBA00001946"/>
    </source>
</evidence>
<evidence type="ECO:0000256" key="3">
    <source>
        <dbReference type="ARBA" id="ARBA00022679"/>
    </source>
</evidence>
<comment type="similarity">
    <text evidence="2 6">Belongs to the FPP/GGPP synthase family.</text>
</comment>
<dbReference type="Pfam" id="PF00348">
    <property type="entry name" value="polyprenyl_synt"/>
    <property type="match status" value="1"/>
</dbReference>
<feature type="region of interest" description="Disordered" evidence="7">
    <location>
        <begin position="1"/>
        <end position="46"/>
    </location>
</feature>
<dbReference type="InterPro" id="IPR000092">
    <property type="entry name" value="Polyprenyl_synt"/>
</dbReference>
<dbReference type="InterPro" id="IPR008949">
    <property type="entry name" value="Isoprenoid_synthase_dom_sf"/>
</dbReference>
<keyword evidence="9" id="KW-1185">Reference proteome</keyword>
<evidence type="ECO:0000256" key="5">
    <source>
        <dbReference type="ARBA" id="ARBA00022842"/>
    </source>
</evidence>
<dbReference type="PANTHER" id="PTHR12001">
    <property type="entry name" value="GERANYLGERANYL PYROPHOSPHATE SYNTHASE"/>
    <property type="match status" value="1"/>
</dbReference>
<evidence type="ECO:0000313" key="8">
    <source>
        <dbReference type="EMBL" id="GAA2485276.1"/>
    </source>
</evidence>
<organism evidence="8 9">
    <name type="scientific">Streptomyces gobitricini</name>
    <dbReference type="NCBI Taxonomy" id="68211"/>
    <lineage>
        <taxon>Bacteria</taxon>
        <taxon>Bacillati</taxon>
        <taxon>Actinomycetota</taxon>
        <taxon>Actinomycetes</taxon>
        <taxon>Kitasatosporales</taxon>
        <taxon>Streptomycetaceae</taxon>
        <taxon>Streptomyces</taxon>
    </lineage>
</organism>
<evidence type="ECO:0000256" key="4">
    <source>
        <dbReference type="ARBA" id="ARBA00022723"/>
    </source>
</evidence>
<evidence type="ECO:0000256" key="6">
    <source>
        <dbReference type="RuleBase" id="RU004466"/>
    </source>
</evidence>
<dbReference type="SUPFAM" id="SSF48576">
    <property type="entry name" value="Terpenoid synthases"/>
    <property type="match status" value="1"/>
</dbReference>
<gene>
    <name evidence="8" type="ORF">GCM10010393_15350</name>
</gene>
<evidence type="ECO:0000313" key="9">
    <source>
        <dbReference type="Proteomes" id="UP001499942"/>
    </source>
</evidence>
<keyword evidence="4" id="KW-0479">Metal-binding</keyword>
<reference evidence="8 9" key="1">
    <citation type="journal article" date="2019" name="Int. J. Syst. Evol. Microbiol.">
        <title>The Global Catalogue of Microorganisms (GCM) 10K type strain sequencing project: providing services to taxonomists for standard genome sequencing and annotation.</title>
        <authorList>
            <consortium name="The Broad Institute Genomics Platform"/>
            <consortium name="The Broad Institute Genome Sequencing Center for Infectious Disease"/>
            <person name="Wu L."/>
            <person name="Ma J."/>
        </authorList>
    </citation>
    <scope>NUCLEOTIDE SEQUENCE [LARGE SCALE GENOMIC DNA]</scope>
    <source>
        <strain evidence="8 9">JCM 5062</strain>
    </source>
</reference>
<dbReference type="PANTHER" id="PTHR12001:SF69">
    <property type="entry name" value="ALL TRANS-POLYPRENYL-DIPHOSPHATE SYNTHASE PDSS1"/>
    <property type="match status" value="1"/>
</dbReference>